<keyword evidence="5" id="KW-1185">Reference proteome</keyword>
<accession>A0A3G2R7D5</accession>
<dbReference type="SUPFAM" id="SSF46689">
    <property type="entry name" value="Homeodomain-like"/>
    <property type="match status" value="1"/>
</dbReference>
<dbReference type="Proteomes" id="UP000280960">
    <property type="component" value="Chromosome"/>
</dbReference>
<proteinExistence type="inferred from homology"/>
<dbReference type="PANTHER" id="PTHR33744">
    <property type="entry name" value="CARBOHYDRATE DIACID REGULATOR"/>
    <property type="match status" value="1"/>
</dbReference>
<feature type="domain" description="PucR C-terminal helix-turn-helix" evidence="2">
    <location>
        <begin position="237"/>
        <end position="293"/>
    </location>
</feature>
<dbReference type="InterPro" id="IPR051448">
    <property type="entry name" value="CdaR-like_regulators"/>
</dbReference>
<evidence type="ECO:0000313" key="4">
    <source>
        <dbReference type="EMBL" id="AYO31346.1"/>
    </source>
</evidence>
<dbReference type="Pfam" id="PF17853">
    <property type="entry name" value="GGDEF_2"/>
    <property type="match status" value="1"/>
</dbReference>
<dbReference type="KEGG" id="bacg:D2962_12720"/>
<dbReference type="InterPro" id="IPR009057">
    <property type="entry name" value="Homeodomain-like_sf"/>
</dbReference>
<evidence type="ECO:0000256" key="1">
    <source>
        <dbReference type="ARBA" id="ARBA00006754"/>
    </source>
</evidence>
<evidence type="ECO:0000259" key="3">
    <source>
        <dbReference type="Pfam" id="PF17853"/>
    </source>
</evidence>
<dbReference type="InterPro" id="IPR041522">
    <property type="entry name" value="CdaR_GGDEF"/>
</dbReference>
<feature type="domain" description="CdaR GGDEF-like" evidence="3">
    <location>
        <begin position="108"/>
        <end position="188"/>
    </location>
</feature>
<organism evidence="4 5">
    <name type="scientific">Biomaibacter acetigenes</name>
    <dbReference type="NCBI Taxonomy" id="2316383"/>
    <lineage>
        <taxon>Bacteria</taxon>
        <taxon>Bacillati</taxon>
        <taxon>Bacillota</taxon>
        <taxon>Clostridia</taxon>
        <taxon>Thermosediminibacterales</taxon>
        <taxon>Tepidanaerobacteraceae</taxon>
        <taxon>Biomaibacter</taxon>
    </lineage>
</organism>
<dbReference type="EMBL" id="CP033169">
    <property type="protein sequence ID" value="AYO31346.1"/>
    <property type="molecule type" value="Genomic_DNA"/>
</dbReference>
<dbReference type="RefSeq" id="WP_122015183.1">
    <property type="nucleotide sequence ID" value="NZ_CP033169.1"/>
</dbReference>
<dbReference type="InterPro" id="IPR025736">
    <property type="entry name" value="PucR_C-HTH_dom"/>
</dbReference>
<protein>
    <submittedName>
        <fullName evidence="4">PucR family transcriptional regulator</fullName>
    </submittedName>
</protein>
<dbReference type="Gene3D" id="1.10.10.2840">
    <property type="entry name" value="PucR C-terminal helix-turn-helix domain"/>
    <property type="match status" value="1"/>
</dbReference>
<name>A0A3G2R7D5_9FIRM</name>
<comment type="similarity">
    <text evidence="1">Belongs to the CdaR family.</text>
</comment>
<dbReference type="InterPro" id="IPR042070">
    <property type="entry name" value="PucR_C-HTH_sf"/>
</dbReference>
<reference evidence="4 5" key="1">
    <citation type="submission" date="2018-10" db="EMBL/GenBank/DDBJ databases">
        <authorList>
            <person name="Zhang X."/>
        </authorList>
    </citation>
    <scope>NUCLEOTIDE SEQUENCE [LARGE SCALE GENOMIC DNA]</scope>
    <source>
        <strain evidence="4 5">SK-G1</strain>
    </source>
</reference>
<evidence type="ECO:0000259" key="2">
    <source>
        <dbReference type="Pfam" id="PF13556"/>
    </source>
</evidence>
<dbReference type="AlphaFoldDB" id="A0A3G2R7D5"/>
<dbReference type="PANTHER" id="PTHR33744:SF15">
    <property type="entry name" value="CARBOHYDRATE DIACID REGULATOR"/>
    <property type="match status" value="1"/>
</dbReference>
<sequence length="303" mass="34829">MQKTLLDILSPIKPSLHTPFALTDRQGRRVFGDELKQKSRKAAVRLCGTEYFLTAEMPPAQLKDFCLLLEEFVNSIFEEKLRAYILGKNVEIEDFPFPCGLIVIKNETIPELKSLVHKLFEDGIAIIIEDMLLLIIPTGNIDELKEASRALYETLSEEFPTRILISIGGIACSQEGLTKALEEARKALIFAWPFRTGVVFYPEMELEKLFSFLPEQNMREFVDEIGNKLKKLDEDALTTIRAVLDCNLNIAEAARKLYIHRNTLMYRLDKIHEQTGLDIRDFQDAVKMEIYLLLNRIVDTHHL</sequence>
<evidence type="ECO:0000313" key="5">
    <source>
        <dbReference type="Proteomes" id="UP000280960"/>
    </source>
</evidence>
<dbReference type="Pfam" id="PF13556">
    <property type="entry name" value="HTH_30"/>
    <property type="match status" value="1"/>
</dbReference>
<gene>
    <name evidence="4" type="ORF">D2962_12720</name>
</gene>